<keyword evidence="3" id="KW-1185">Reference proteome</keyword>
<keyword evidence="1" id="KW-0812">Transmembrane</keyword>
<reference evidence="2 3" key="1">
    <citation type="submission" date="2019-07" db="EMBL/GenBank/DDBJ databases">
        <title>Draft genome assembly of a fouling barnacle, Amphibalanus amphitrite (Darwin, 1854): The first reference genome for Thecostraca.</title>
        <authorList>
            <person name="Kim W."/>
        </authorList>
    </citation>
    <scope>NUCLEOTIDE SEQUENCE [LARGE SCALE GENOMIC DNA]</scope>
    <source>
        <strain evidence="2">SNU_AA5</strain>
        <tissue evidence="2">Soma without cirri and trophi</tissue>
    </source>
</reference>
<name>A0A6A4WV42_AMPAM</name>
<keyword evidence="1" id="KW-0472">Membrane</keyword>
<comment type="caution">
    <text evidence="2">The sequence shown here is derived from an EMBL/GenBank/DDBJ whole genome shotgun (WGS) entry which is preliminary data.</text>
</comment>
<protein>
    <submittedName>
        <fullName evidence="2">Uncharacterized protein</fullName>
    </submittedName>
</protein>
<feature type="transmembrane region" description="Helical" evidence="1">
    <location>
        <begin position="64"/>
        <end position="84"/>
    </location>
</feature>
<organism evidence="2 3">
    <name type="scientific">Amphibalanus amphitrite</name>
    <name type="common">Striped barnacle</name>
    <name type="synonym">Balanus amphitrite</name>
    <dbReference type="NCBI Taxonomy" id="1232801"/>
    <lineage>
        <taxon>Eukaryota</taxon>
        <taxon>Metazoa</taxon>
        <taxon>Ecdysozoa</taxon>
        <taxon>Arthropoda</taxon>
        <taxon>Crustacea</taxon>
        <taxon>Multicrustacea</taxon>
        <taxon>Cirripedia</taxon>
        <taxon>Thoracica</taxon>
        <taxon>Thoracicalcarea</taxon>
        <taxon>Balanomorpha</taxon>
        <taxon>Balanoidea</taxon>
        <taxon>Balanidae</taxon>
        <taxon>Amphibalaninae</taxon>
        <taxon>Amphibalanus</taxon>
    </lineage>
</organism>
<keyword evidence="1" id="KW-1133">Transmembrane helix</keyword>
<gene>
    <name evidence="2" type="ORF">FJT64_019690</name>
</gene>
<dbReference type="AlphaFoldDB" id="A0A6A4WV42"/>
<feature type="transmembrane region" description="Helical" evidence="1">
    <location>
        <begin position="104"/>
        <end position="127"/>
    </location>
</feature>
<evidence type="ECO:0000313" key="2">
    <source>
        <dbReference type="EMBL" id="KAF0309159.1"/>
    </source>
</evidence>
<proteinExistence type="predicted"/>
<dbReference type="Proteomes" id="UP000440578">
    <property type="component" value="Unassembled WGS sequence"/>
</dbReference>
<accession>A0A6A4WV42</accession>
<dbReference type="OrthoDB" id="6396783at2759"/>
<dbReference type="PANTHER" id="PTHR36694">
    <property type="entry name" value="PASIFLORA 1, ISOFORM A-RELATED"/>
    <property type="match status" value="1"/>
</dbReference>
<feature type="transmembrane region" description="Helical" evidence="1">
    <location>
        <begin position="139"/>
        <end position="156"/>
    </location>
</feature>
<evidence type="ECO:0000313" key="3">
    <source>
        <dbReference type="Proteomes" id="UP000440578"/>
    </source>
</evidence>
<feature type="transmembrane region" description="Helical" evidence="1">
    <location>
        <begin position="21"/>
        <end position="43"/>
    </location>
</feature>
<evidence type="ECO:0000256" key="1">
    <source>
        <dbReference type="SAM" id="Phobius"/>
    </source>
</evidence>
<dbReference type="PANTHER" id="PTHR36694:SF11">
    <property type="entry name" value="LP21121P-RELATED"/>
    <property type="match status" value="1"/>
</dbReference>
<dbReference type="EMBL" id="VIIS01000429">
    <property type="protein sequence ID" value="KAF0309159.1"/>
    <property type="molecule type" value="Genomic_DNA"/>
</dbReference>
<sequence length="206" mass="23284">MACLNRCCCCVPLRSGALTIAILYLVVNVGVLFGWACWFFAEVGMYNATPVEDDDYRHYRFRNIRFLGFILGVLCLACGINITMDSLLVHGIRRNQRKFMLPWVVWYGIFTSLVTLSLLGTELYLLVEYVDAAKNPYDGIGILMAFLVMIGSVAAISLPVMWYWYACVLSYYVVLAPSDVYVMEALRETTGPEGARLARRPLEDTK</sequence>